<reference evidence="1 2" key="1">
    <citation type="journal article" date="2019" name="Nat. Ecol. Evol.">
        <title>Megaphylogeny resolves global patterns of mushroom evolution.</title>
        <authorList>
            <person name="Varga T."/>
            <person name="Krizsan K."/>
            <person name="Foldi C."/>
            <person name="Dima B."/>
            <person name="Sanchez-Garcia M."/>
            <person name="Sanchez-Ramirez S."/>
            <person name="Szollosi G.J."/>
            <person name="Szarkandi J.G."/>
            <person name="Papp V."/>
            <person name="Albert L."/>
            <person name="Andreopoulos W."/>
            <person name="Angelini C."/>
            <person name="Antonin V."/>
            <person name="Barry K.W."/>
            <person name="Bougher N.L."/>
            <person name="Buchanan P."/>
            <person name="Buyck B."/>
            <person name="Bense V."/>
            <person name="Catcheside P."/>
            <person name="Chovatia M."/>
            <person name="Cooper J."/>
            <person name="Damon W."/>
            <person name="Desjardin D."/>
            <person name="Finy P."/>
            <person name="Geml J."/>
            <person name="Haridas S."/>
            <person name="Hughes K."/>
            <person name="Justo A."/>
            <person name="Karasinski D."/>
            <person name="Kautmanova I."/>
            <person name="Kiss B."/>
            <person name="Kocsube S."/>
            <person name="Kotiranta H."/>
            <person name="LaButti K.M."/>
            <person name="Lechner B.E."/>
            <person name="Liimatainen K."/>
            <person name="Lipzen A."/>
            <person name="Lukacs Z."/>
            <person name="Mihaltcheva S."/>
            <person name="Morgado L.N."/>
            <person name="Niskanen T."/>
            <person name="Noordeloos M.E."/>
            <person name="Ohm R.A."/>
            <person name="Ortiz-Santana B."/>
            <person name="Ovrebo C."/>
            <person name="Racz N."/>
            <person name="Riley R."/>
            <person name="Savchenko A."/>
            <person name="Shiryaev A."/>
            <person name="Soop K."/>
            <person name="Spirin V."/>
            <person name="Szebenyi C."/>
            <person name="Tomsovsky M."/>
            <person name="Tulloss R.E."/>
            <person name="Uehling J."/>
            <person name="Grigoriev I.V."/>
            <person name="Vagvolgyi C."/>
            <person name="Papp T."/>
            <person name="Martin F.M."/>
            <person name="Miettinen O."/>
            <person name="Hibbett D.S."/>
            <person name="Nagy L.G."/>
        </authorList>
    </citation>
    <scope>NUCLEOTIDE SEQUENCE [LARGE SCALE GENOMIC DNA]</scope>
    <source>
        <strain evidence="1 2">NL-1719</strain>
    </source>
</reference>
<evidence type="ECO:0000313" key="2">
    <source>
        <dbReference type="Proteomes" id="UP000308600"/>
    </source>
</evidence>
<gene>
    <name evidence="1" type="ORF">BDN72DRAFT_103214</name>
</gene>
<name>A0ACD3B823_9AGAR</name>
<dbReference type="Proteomes" id="UP000308600">
    <property type="component" value="Unassembled WGS sequence"/>
</dbReference>
<sequence>MTSTTAELGYDSDKQLPTVLELKHQWVIRGPIFQRSLQRGCKVGVTQKSPCTLTVWFDSLQKDISFPYPIDNTAHKLCVIRKTFVIEITVPIAGHLTGGGFSQLGDHSPVIYTPNGPVSWNAHYVSLDKMPALNTDNPEAYIHALYPHISLTFSDKENEIREMFGPHRTTPIPLIELKDSIFSILLSSSGMEGDKYLGYGIGDPESGGTNTIIFVLNIRLDLSAHTIIGDAFVLPIDRKGLGHYKRPLLALLNKARLFPTSTPITEAWKKVLPAFVERCRTWEHKPTCEYREAGYIPLSLGAFESPICSCGAGVGTEEFRKVKEWKAFAPYVTRMAISPLFPPSYLQSVAGIDRRLAERAGNSNLKQEPWAGISDDPAVTSPARTLNDKLEQCAACRKRSGEAKLLVCGRCKKVLYCSQDCQKRVWKKHKTECNVKV</sequence>
<accession>A0ACD3B823</accession>
<proteinExistence type="predicted"/>
<evidence type="ECO:0000313" key="1">
    <source>
        <dbReference type="EMBL" id="TFK74178.1"/>
    </source>
</evidence>
<dbReference type="EMBL" id="ML208270">
    <property type="protein sequence ID" value="TFK74178.1"/>
    <property type="molecule type" value="Genomic_DNA"/>
</dbReference>
<organism evidence="1 2">
    <name type="scientific">Pluteus cervinus</name>
    <dbReference type="NCBI Taxonomy" id="181527"/>
    <lineage>
        <taxon>Eukaryota</taxon>
        <taxon>Fungi</taxon>
        <taxon>Dikarya</taxon>
        <taxon>Basidiomycota</taxon>
        <taxon>Agaricomycotina</taxon>
        <taxon>Agaricomycetes</taxon>
        <taxon>Agaricomycetidae</taxon>
        <taxon>Agaricales</taxon>
        <taxon>Pluteineae</taxon>
        <taxon>Pluteaceae</taxon>
        <taxon>Pluteus</taxon>
    </lineage>
</organism>
<protein>
    <submittedName>
        <fullName evidence="1">Uncharacterized protein</fullName>
    </submittedName>
</protein>
<keyword evidence="2" id="KW-1185">Reference proteome</keyword>